<reference evidence="7" key="1">
    <citation type="submission" date="2016-10" db="EMBL/GenBank/DDBJ databases">
        <authorList>
            <person name="Varghese N."/>
            <person name="Submissions S."/>
        </authorList>
    </citation>
    <scope>NUCLEOTIDE SEQUENCE [LARGE SCALE GENOMIC DNA]</scope>
    <source>
        <strain evidence="7">DSM 40318</strain>
    </source>
</reference>
<feature type="region of interest" description="Disordered" evidence="4">
    <location>
        <begin position="25"/>
        <end position="46"/>
    </location>
</feature>
<feature type="domain" description="Acyl-CoA dehydrogenase/oxidase C-terminal" evidence="5">
    <location>
        <begin position="73"/>
        <end position="134"/>
    </location>
</feature>
<dbReference type="PANTHER" id="PTHR43884:SF12">
    <property type="entry name" value="ISOVALERYL-COA DEHYDROGENASE, MITOCHONDRIAL-RELATED"/>
    <property type="match status" value="1"/>
</dbReference>
<feature type="region of interest" description="Disordered" evidence="4">
    <location>
        <begin position="138"/>
        <end position="216"/>
    </location>
</feature>
<evidence type="ECO:0000256" key="4">
    <source>
        <dbReference type="SAM" id="MobiDB-lite"/>
    </source>
</evidence>
<name>A0A1H4ZDX1_STRMJ</name>
<proteinExistence type="inferred from homology"/>
<feature type="compositionally biased region" description="Low complexity" evidence="4">
    <location>
        <begin position="186"/>
        <end position="197"/>
    </location>
</feature>
<dbReference type="GO" id="GO:0003995">
    <property type="term" value="F:acyl-CoA dehydrogenase activity"/>
    <property type="evidence" value="ECO:0007669"/>
    <property type="project" value="TreeGrafter"/>
</dbReference>
<protein>
    <submittedName>
        <fullName evidence="6">Acyl-CoA dehydrogenase, C-terminal domain</fullName>
    </submittedName>
</protein>
<sequence>MIRYQGTQSPLGDGRHRPREALQGHQPFVVEKSDEGASFGAPEKKLGIKGSPTREVYLDNVRIPTDRMIGEEGTGFATAMKTLDHTRITIAAQALGIAQGALDYAKGYAQERKQFGKPTADFQAIQFTLADMVTCAPGEASTRGSTKTTAKPRHRHQPFRPSTPRWAYAPRRNRGGGRRAGGYLPSSSRLRASNARRVTSSTGPREEIVTARPRVL</sequence>
<gene>
    <name evidence="6" type="ORF">SAMN04490356_7760</name>
</gene>
<dbReference type="PANTHER" id="PTHR43884">
    <property type="entry name" value="ACYL-COA DEHYDROGENASE"/>
    <property type="match status" value="1"/>
</dbReference>
<dbReference type="InterPro" id="IPR009075">
    <property type="entry name" value="AcylCo_DH/oxidase_C"/>
</dbReference>
<dbReference type="Proteomes" id="UP000198609">
    <property type="component" value="Unassembled WGS sequence"/>
</dbReference>
<organism evidence="6 7">
    <name type="scientific">Streptomyces melanosporofaciens</name>
    <dbReference type="NCBI Taxonomy" id="67327"/>
    <lineage>
        <taxon>Bacteria</taxon>
        <taxon>Bacillati</taxon>
        <taxon>Actinomycetota</taxon>
        <taxon>Actinomycetes</taxon>
        <taxon>Kitasatosporales</taxon>
        <taxon>Streptomycetaceae</taxon>
        <taxon>Streptomyces</taxon>
        <taxon>Streptomyces violaceusniger group</taxon>
    </lineage>
</organism>
<dbReference type="InterPro" id="IPR046373">
    <property type="entry name" value="Acyl-CoA_Oxase/DH_mid-dom_sf"/>
</dbReference>
<accession>A0A1H4ZDX1</accession>
<evidence type="ECO:0000313" key="7">
    <source>
        <dbReference type="Proteomes" id="UP000198609"/>
    </source>
</evidence>
<evidence type="ECO:0000259" key="5">
    <source>
        <dbReference type="Pfam" id="PF00441"/>
    </source>
</evidence>
<comment type="similarity">
    <text evidence="1">Belongs to the acyl-CoA dehydrogenase family.</text>
</comment>
<dbReference type="AlphaFoldDB" id="A0A1H4ZDX1"/>
<keyword evidence="3" id="KW-0274">FAD</keyword>
<dbReference type="InterPro" id="IPR009100">
    <property type="entry name" value="AcylCoA_DH/oxidase_NM_dom_sf"/>
</dbReference>
<dbReference type="InterPro" id="IPR036250">
    <property type="entry name" value="AcylCo_DH-like_C"/>
</dbReference>
<evidence type="ECO:0000256" key="1">
    <source>
        <dbReference type="ARBA" id="ARBA00009347"/>
    </source>
</evidence>
<evidence type="ECO:0000256" key="2">
    <source>
        <dbReference type="ARBA" id="ARBA00022630"/>
    </source>
</evidence>
<dbReference type="EMBL" id="FNST01000002">
    <property type="protein sequence ID" value="SED27601.1"/>
    <property type="molecule type" value="Genomic_DNA"/>
</dbReference>
<dbReference type="Gene3D" id="1.20.140.10">
    <property type="entry name" value="Butyryl-CoA Dehydrogenase, subunit A, domain 3"/>
    <property type="match status" value="1"/>
</dbReference>
<evidence type="ECO:0000256" key="3">
    <source>
        <dbReference type="ARBA" id="ARBA00022827"/>
    </source>
</evidence>
<dbReference type="Gene3D" id="2.40.110.10">
    <property type="entry name" value="Butyryl-CoA Dehydrogenase, subunit A, domain 2"/>
    <property type="match status" value="1"/>
</dbReference>
<evidence type="ECO:0000313" key="6">
    <source>
        <dbReference type="EMBL" id="SED27601.1"/>
    </source>
</evidence>
<dbReference type="SUPFAM" id="SSF47203">
    <property type="entry name" value="Acyl-CoA dehydrogenase C-terminal domain-like"/>
    <property type="match status" value="1"/>
</dbReference>
<keyword evidence="2" id="KW-0285">Flavoprotein</keyword>
<dbReference type="Pfam" id="PF00441">
    <property type="entry name" value="Acyl-CoA_dh_1"/>
    <property type="match status" value="1"/>
</dbReference>
<keyword evidence="7" id="KW-1185">Reference proteome</keyword>
<dbReference type="SUPFAM" id="SSF56645">
    <property type="entry name" value="Acyl-CoA dehydrogenase NM domain-like"/>
    <property type="match status" value="1"/>
</dbReference>